<gene>
    <name evidence="1" type="ORF">GCM10009675_17650</name>
</gene>
<proteinExistence type="predicted"/>
<sequence>MLAAVLSEIRVPGAAPRPSIGSQQTPAPWPETSLPAPYRRYWSDGPVNETGFPVARAYAICRRVDFRCIRRG</sequence>
<accession>A0ABP4FYC8</accession>
<dbReference type="Proteomes" id="UP001500467">
    <property type="component" value="Unassembled WGS sequence"/>
</dbReference>
<dbReference type="EMBL" id="BAAALM010000006">
    <property type="protein sequence ID" value="GAA1201452.1"/>
    <property type="molecule type" value="Genomic_DNA"/>
</dbReference>
<evidence type="ECO:0000313" key="2">
    <source>
        <dbReference type="Proteomes" id="UP001500467"/>
    </source>
</evidence>
<reference evidence="2" key="1">
    <citation type="journal article" date="2019" name="Int. J. Syst. Evol. Microbiol.">
        <title>The Global Catalogue of Microorganisms (GCM) 10K type strain sequencing project: providing services to taxonomists for standard genome sequencing and annotation.</title>
        <authorList>
            <consortium name="The Broad Institute Genomics Platform"/>
            <consortium name="The Broad Institute Genome Sequencing Center for Infectious Disease"/>
            <person name="Wu L."/>
            <person name="Ma J."/>
        </authorList>
    </citation>
    <scope>NUCLEOTIDE SEQUENCE [LARGE SCALE GENOMIC DNA]</scope>
    <source>
        <strain evidence="2">JCM 13022</strain>
    </source>
</reference>
<comment type="caution">
    <text evidence="1">The sequence shown here is derived from an EMBL/GenBank/DDBJ whole genome shotgun (WGS) entry which is preliminary data.</text>
</comment>
<evidence type="ECO:0000313" key="1">
    <source>
        <dbReference type="EMBL" id="GAA1201452.1"/>
    </source>
</evidence>
<name>A0ABP4FYC8_9PSEU</name>
<organism evidence="1 2">
    <name type="scientific">Prauserella alba</name>
    <dbReference type="NCBI Taxonomy" id="176898"/>
    <lineage>
        <taxon>Bacteria</taxon>
        <taxon>Bacillati</taxon>
        <taxon>Actinomycetota</taxon>
        <taxon>Actinomycetes</taxon>
        <taxon>Pseudonocardiales</taxon>
        <taxon>Pseudonocardiaceae</taxon>
        <taxon>Prauserella</taxon>
    </lineage>
</organism>
<keyword evidence="2" id="KW-1185">Reference proteome</keyword>
<protein>
    <submittedName>
        <fullName evidence="1">Uncharacterized protein</fullName>
    </submittedName>
</protein>